<dbReference type="Gene3D" id="3.30.870.10">
    <property type="entry name" value="Endonuclease Chain A"/>
    <property type="match status" value="2"/>
</dbReference>
<dbReference type="RefSeq" id="WP_136407207.1">
    <property type="nucleotide sequence ID" value="NZ_SSWX01000018.1"/>
</dbReference>
<accession>A0A4V3YWP9</accession>
<dbReference type="PANTHER" id="PTHR21248:SF12">
    <property type="entry name" value="CARDIOLIPIN SYNTHASE C"/>
    <property type="match status" value="1"/>
</dbReference>
<dbReference type="CDD" id="cd09111">
    <property type="entry name" value="PLDc_ymdC_like_1"/>
    <property type="match status" value="1"/>
</dbReference>
<dbReference type="PROSITE" id="PS51257">
    <property type="entry name" value="PROKAR_LIPOPROTEIN"/>
    <property type="match status" value="1"/>
</dbReference>
<dbReference type="InterPro" id="IPR025202">
    <property type="entry name" value="PLD-like_dom"/>
</dbReference>
<dbReference type="AlphaFoldDB" id="A0A4V3YWP9"/>
<reference evidence="2 3" key="1">
    <citation type="submission" date="2019-04" db="EMBL/GenBank/DDBJ databases">
        <title>Lampropedia sp YIM MLB12 draf genome.</title>
        <authorList>
            <person name="Wang Y.-X."/>
        </authorList>
    </citation>
    <scope>NUCLEOTIDE SEQUENCE [LARGE SCALE GENOMIC DNA]</scope>
    <source>
        <strain evidence="2 3">YIM MLB12</strain>
    </source>
</reference>
<comment type="caution">
    <text evidence="2">The sequence shown here is derived from an EMBL/GenBank/DDBJ whole genome shotgun (WGS) entry which is preliminary data.</text>
</comment>
<organism evidence="2 3">
    <name type="scientific">Lampropedia aestuarii</name>
    <dbReference type="NCBI Taxonomy" id="2562762"/>
    <lineage>
        <taxon>Bacteria</taxon>
        <taxon>Pseudomonadati</taxon>
        <taxon>Pseudomonadota</taxon>
        <taxon>Betaproteobacteria</taxon>
        <taxon>Burkholderiales</taxon>
        <taxon>Comamonadaceae</taxon>
        <taxon>Lampropedia</taxon>
    </lineage>
</organism>
<evidence type="ECO:0000259" key="1">
    <source>
        <dbReference type="PROSITE" id="PS50035"/>
    </source>
</evidence>
<dbReference type="Proteomes" id="UP000306236">
    <property type="component" value="Unassembled WGS sequence"/>
</dbReference>
<evidence type="ECO:0000313" key="3">
    <source>
        <dbReference type="Proteomes" id="UP000306236"/>
    </source>
</evidence>
<dbReference type="GO" id="GO:0030572">
    <property type="term" value="F:phosphatidyltransferase activity"/>
    <property type="evidence" value="ECO:0007669"/>
    <property type="project" value="UniProtKB-ARBA"/>
</dbReference>
<protein>
    <submittedName>
        <fullName evidence="2">Phospholipase D family protein</fullName>
    </submittedName>
</protein>
<dbReference type="InterPro" id="IPR001736">
    <property type="entry name" value="PLipase_D/transphosphatidylase"/>
</dbReference>
<sequence length="512" mass="56726">MRWLALCLLAWGLLGCSLPSLESRSQSVALSAAHSQQTVLGQAVAHSMQLHPGLAGLYLLTDPHEAFAARIELSQQAEQTLDIQYYIWRGDITGQLMLDALKDAADRGVRVRLLLDDLGVSQLDDELYLLDTHPNIEVRFFNPFVFRAFKPLGFVTDFSRANRRMHNKSFTADNAVTVIGGRNVGDEYFGATDGVLFADLDVLVLGPVVQDVSDSFDAYWASASSYPVALIVKPPSKRQLSQLDARARKVERSPEAAIYKDVVSDASVVNRMLAQSLPMHWAATKLVVDDPAKGLGEAAKTELITHHIMRMMGQPTKSMDLVSPYFVPTDLGVDYFVDLAAQGVEIRILTNSLVATDVLPVHSGYARHRKRLLGAGIELFELKPDLEVANGFAAQHSFMGSSGSSLHAKTFAIDAERLFIGSFNFDPRSAMLNTEMGFVIDSPELVAGMNQLFLKQIPERSWVLSLSEDQGQLQWLDLSQQPKMVLTTEPMTTWQQRLAVQLLSWLPIDWLL</sequence>
<dbReference type="CDD" id="cd09113">
    <property type="entry name" value="PLDc_ymdC_like_2"/>
    <property type="match status" value="1"/>
</dbReference>
<dbReference type="OrthoDB" id="9814092at2"/>
<feature type="domain" description="PLD phosphodiesterase" evidence="1">
    <location>
        <begin position="402"/>
        <end position="429"/>
    </location>
</feature>
<keyword evidence="3" id="KW-1185">Reference proteome</keyword>
<dbReference type="SUPFAM" id="SSF56024">
    <property type="entry name" value="Phospholipase D/nuclease"/>
    <property type="match status" value="2"/>
</dbReference>
<dbReference type="EMBL" id="SSWX01000018">
    <property type="protein sequence ID" value="THJ32042.1"/>
    <property type="molecule type" value="Genomic_DNA"/>
</dbReference>
<dbReference type="PROSITE" id="PS50035">
    <property type="entry name" value="PLD"/>
    <property type="match status" value="2"/>
</dbReference>
<dbReference type="PANTHER" id="PTHR21248">
    <property type="entry name" value="CARDIOLIPIN SYNTHASE"/>
    <property type="match status" value="1"/>
</dbReference>
<dbReference type="SMART" id="SM00155">
    <property type="entry name" value="PLDc"/>
    <property type="match status" value="2"/>
</dbReference>
<evidence type="ECO:0000313" key="2">
    <source>
        <dbReference type="EMBL" id="THJ32042.1"/>
    </source>
</evidence>
<dbReference type="Pfam" id="PF13091">
    <property type="entry name" value="PLDc_2"/>
    <property type="match status" value="2"/>
</dbReference>
<dbReference type="GO" id="GO:0032049">
    <property type="term" value="P:cardiolipin biosynthetic process"/>
    <property type="evidence" value="ECO:0007669"/>
    <property type="project" value="UniProtKB-ARBA"/>
</dbReference>
<name>A0A4V3YWP9_9BURK</name>
<proteinExistence type="predicted"/>
<gene>
    <name evidence="2" type="ORF">E8K88_13275</name>
</gene>
<feature type="domain" description="PLD phosphodiesterase" evidence="1">
    <location>
        <begin position="161"/>
        <end position="188"/>
    </location>
</feature>